<dbReference type="InterPro" id="IPR002885">
    <property type="entry name" value="PPR_rpt"/>
</dbReference>
<evidence type="ECO:0000313" key="4">
    <source>
        <dbReference type="EnsemblPlants" id="QL08p062922:mrna"/>
    </source>
</evidence>
<dbReference type="GO" id="GO:0003723">
    <property type="term" value="F:RNA binding"/>
    <property type="evidence" value="ECO:0007669"/>
    <property type="project" value="InterPro"/>
</dbReference>
<dbReference type="GO" id="GO:0005737">
    <property type="term" value="C:cytoplasm"/>
    <property type="evidence" value="ECO:0007669"/>
    <property type="project" value="UniProtKB-ARBA"/>
</dbReference>
<dbReference type="Gene3D" id="1.25.40.10">
    <property type="entry name" value="Tetratricopeptide repeat domain"/>
    <property type="match status" value="3"/>
</dbReference>
<comment type="similarity">
    <text evidence="2">Belongs to the PPR family. PCMP-E subfamily.</text>
</comment>
<organism evidence="4 5">
    <name type="scientific">Quercus lobata</name>
    <name type="common">Valley oak</name>
    <dbReference type="NCBI Taxonomy" id="97700"/>
    <lineage>
        <taxon>Eukaryota</taxon>
        <taxon>Viridiplantae</taxon>
        <taxon>Streptophyta</taxon>
        <taxon>Embryophyta</taxon>
        <taxon>Tracheophyta</taxon>
        <taxon>Spermatophyta</taxon>
        <taxon>Magnoliopsida</taxon>
        <taxon>eudicotyledons</taxon>
        <taxon>Gunneridae</taxon>
        <taxon>Pentapetalae</taxon>
        <taxon>rosids</taxon>
        <taxon>fabids</taxon>
        <taxon>Fagales</taxon>
        <taxon>Fagaceae</taxon>
        <taxon>Quercus</taxon>
    </lineage>
</organism>
<dbReference type="PROSITE" id="PS51375">
    <property type="entry name" value="PPR"/>
    <property type="match status" value="3"/>
</dbReference>
<feature type="repeat" description="PPR" evidence="3">
    <location>
        <begin position="62"/>
        <end position="96"/>
    </location>
</feature>
<evidence type="ECO:0000256" key="3">
    <source>
        <dbReference type="PROSITE-ProRule" id="PRU00708"/>
    </source>
</evidence>
<evidence type="ECO:0000256" key="2">
    <source>
        <dbReference type="ARBA" id="ARBA00061659"/>
    </source>
</evidence>
<dbReference type="Proteomes" id="UP000594261">
    <property type="component" value="Chromosome 8"/>
</dbReference>
<keyword evidence="1" id="KW-0677">Repeat</keyword>
<proteinExistence type="inferred from homology"/>
<dbReference type="PANTHER" id="PTHR47926:SF533">
    <property type="entry name" value="DYW DOMAIN-CONTAINING PROTEIN"/>
    <property type="match status" value="1"/>
</dbReference>
<dbReference type="InterPro" id="IPR046960">
    <property type="entry name" value="PPR_At4g14850-like_plant"/>
</dbReference>
<sequence length="534" mass="58715">MILKQIKGIPVAILQFKNFSITSQRYCPSIDPRDSSKLLSNYLKFGRITDAENLFDNMPDRDVVSYSIMIHDYAKNGFHKKSMDLYSHMRILGLAPNSFTIVGVLVGTAGLQSLVLGQSVHGLVVKTGLESDMIVVTLVLDESINNSVLDMYSSLLDLDAAAKIFDEMECKNVISWTTMIGLLIDLEYASDALELFSRIRYGGISHDTVVIMNLISACAIIGDLKRGRKVHAQAVVCGFGSELTLVNSLIVMYSRCGDLNSSRTVFDQTSQRSLVSWTAMILGYPQNGHQREALNLLVEVRLEENFFLHPTMSTGSELSHINILKKCGTVELAHTVFKEIGYLRDVISWNAIINGYGINGDGDTAIALYYEMRSCGEGPDSATYQSILSACSHAGLVDNGLLIFNQMGEENKIRPSREHYGCVVDLLSRAGCLPDAIVFARKFLDGTDPDVWGALLSGCLLHGNVGLAELAASRIFEQDPEGSDHVVLLSDVHASVGRFQEAESLRLSRKMKGLLKILGSACCMGFHMILDENF</sequence>
<evidence type="ECO:0000313" key="5">
    <source>
        <dbReference type="Proteomes" id="UP000594261"/>
    </source>
</evidence>
<reference evidence="4 5" key="1">
    <citation type="journal article" date="2016" name="G3 (Bethesda)">
        <title>First Draft Assembly and Annotation of the Genome of a California Endemic Oak Quercus lobata Nee (Fagaceae).</title>
        <authorList>
            <person name="Sork V.L."/>
            <person name="Fitz-Gibbon S.T."/>
            <person name="Puiu D."/>
            <person name="Crepeau M."/>
            <person name="Gugger P.F."/>
            <person name="Sherman R."/>
            <person name="Stevens K."/>
            <person name="Langley C.H."/>
            <person name="Pellegrini M."/>
            <person name="Salzberg S.L."/>
        </authorList>
    </citation>
    <scope>NUCLEOTIDE SEQUENCE [LARGE SCALE GENOMIC DNA]</scope>
    <source>
        <strain evidence="4 5">cv. SW786</strain>
    </source>
</reference>
<dbReference type="PANTHER" id="PTHR47926">
    <property type="entry name" value="PENTATRICOPEPTIDE REPEAT-CONTAINING PROTEIN"/>
    <property type="match status" value="1"/>
</dbReference>
<dbReference type="Pfam" id="PF01535">
    <property type="entry name" value="PPR"/>
    <property type="match status" value="4"/>
</dbReference>
<name>A0A7N2MFN2_QUELO</name>
<accession>A0A7N2MFN2</accession>
<protein>
    <recommendedName>
        <fullName evidence="6">Pentatricopeptide repeat-containing protein</fullName>
    </recommendedName>
</protein>
<evidence type="ECO:0008006" key="6">
    <source>
        <dbReference type="Google" id="ProtNLM"/>
    </source>
</evidence>
<dbReference type="InParanoid" id="A0A7N2MFN2"/>
<dbReference type="Gramene" id="QL08p062922:mrna">
    <property type="protein sequence ID" value="QL08p062922:mrna"/>
    <property type="gene ID" value="QL08p062922"/>
</dbReference>
<dbReference type="FunFam" id="1.25.40.10:FF:000277">
    <property type="entry name" value="Pentatricopeptide repeat-containing protein, mitochondrial"/>
    <property type="match status" value="1"/>
</dbReference>
<dbReference type="EMBL" id="LRBV02000008">
    <property type="status" value="NOT_ANNOTATED_CDS"/>
    <property type="molecule type" value="Genomic_DNA"/>
</dbReference>
<dbReference type="AlphaFoldDB" id="A0A7N2MFN2"/>
<feature type="repeat" description="PPR" evidence="3">
    <location>
        <begin position="380"/>
        <end position="414"/>
    </location>
</feature>
<dbReference type="NCBIfam" id="TIGR00756">
    <property type="entry name" value="PPR"/>
    <property type="match status" value="3"/>
</dbReference>
<dbReference type="Pfam" id="PF13041">
    <property type="entry name" value="PPR_2"/>
    <property type="match status" value="1"/>
</dbReference>
<keyword evidence="5" id="KW-1185">Reference proteome</keyword>
<evidence type="ECO:0000256" key="1">
    <source>
        <dbReference type="ARBA" id="ARBA00022737"/>
    </source>
</evidence>
<dbReference type="InterPro" id="IPR011990">
    <property type="entry name" value="TPR-like_helical_dom_sf"/>
</dbReference>
<dbReference type="OMA" id="GKMRCED"/>
<reference evidence="4" key="2">
    <citation type="submission" date="2021-01" db="UniProtKB">
        <authorList>
            <consortium name="EnsemblPlants"/>
        </authorList>
    </citation>
    <scope>IDENTIFICATION</scope>
</reference>
<dbReference type="EnsemblPlants" id="QL08p062922:mrna">
    <property type="protein sequence ID" value="QL08p062922:mrna"/>
    <property type="gene ID" value="QL08p062922"/>
</dbReference>
<dbReference type="GO" id="GO:0016556">
    <property type="term" value="P:mRNA modification"/>
    <property type="evidence" value="ECO:0007669"/>
    <property type="project" value="UniProtKB-ARBA"/>
</dbReference>
<feature type="repeat" description="PPR" evidence="3">
    <location>
        <begin position="345"/>
        <end position="379"/>
    </location>
</feature>